<evidence type="ECO:0000256" key="3">
    <source>
        <dbReference type="ARBA" id="ARBA00022741"/>
    </source>
</evidence>
<proteinExistence type="inferred from homology"/>
<gene>
    <name evidence="8" type="ORF">KVV02_004933</name>
</gene>
<keyword evidence="6" id="KW-0472">Membrane</keyword>
<comment type="caution">
    <text evidence="8">The sequence shown here is derived from an EMBL/GenBank/DDBJ whole genome shotgun (WGS) entry which is preliminary data.</text>
</comment>
<keyword evidence="4" id="KW-0067">ATP-binding</keyword>
<dbReference type="GO" id="GO:0005811">
    <property type="term" value="C:lipid droplet"/>
    <property type="evidence" value="ECO:0007669"/>
    <property type="project" value="TreeGrafter"/>
</dbReference>
<evidence type="ECO:0000256" key="5">
    <source>
        <dbReference type="ARBA" id="ARBA00036813"/>
    </source>
</evidence>
<comment type="similarity">
    <text evidence="1">Belongs to the ATP-dependent AMP-binding enzyme family.</text>
</comment>
<feature type="domain" description="AMP-dependent synthetase/ligase" evidence="7">
    <location>
        <begin position="175"/>
        <end position="584"/>
    </location>
</feature>
<name>A0A9P7ZXX4_MORAP</name>
<accession>A0A9P7ZXX4</accession>
<evidence type="ECO:0000256" key="6">
    <source>
        <dbReference type="SAM" id="Phobius"/>
    </source>
</evidence>
<dbReference type="PANTHER" id="PTHR43272:SF83">
    <property type="entry name" value="ACYL-COA SYNTHETASE LONG-CHAIN, ISOFORM J"/>
    <property type="match status" value="1"/>
</dbReference>
<dbReference type="GO" id="GO:0005783">
    <property type="term" value="C:endoplasmic reticulum"/>
    <property type="evidence" value="ECO:0007669"/>
    <property type="project" value="TreeGrafter"/>
</dbReference>
<evidence type="ECO:0000313" key="9">
    <source>
        <dbReference type="Proteomes" id="UP000717515"/>
    </source>
</evidence>
<reference evidence="8" key="1">
    <citation type="submission" date="2021-07" db="EMBL/GenBank/DDBJ databases">
        <title>Draft genome of Mortierella alpina, strain LL118, isolated from an aspen leaf litter sample.</title>
        <authorList>
            <person name="Yang S."/>
            <person name="Vinatzer B.A."/>
        </authorList>
    </citation>
    <scope>NUCLEOTIDE SEQUENCE</scope>
    <source>
        <strain evidence="8">LL118</strain>
    </source>
</reference>
<comment type="catalytic activity">
    <reaction evidence="5">
        <text>a long-chain fatty acid + ATP + CoA = a long-chain fatty acyl-CoA + AMP + diphosphate</text>
        <dbReference type="Rhea" id="RHEA:15421"/>
        <dbReference type="ChEBI" id="CHEBI:30616"/>
        <dbReference type="ChEBI" id="CHEBI:33019"/>
        <dbReference type="ChEBI" id="CHEBI:57287"/>
        <dbReference type="ChEBI" id="CHEBI:57560"/>
        <dbReference type="ChEBI" id="CHEBI:83139"/>
        <dbReference type="ChEBI" id="CHEBI:456215"/>
        <dbReference type="EC" id="6.2.1.3"/>
    </reaction>
</comment>
<evidence type="ECO:0000256" key="2">
    <source>
        <dbReference type="ARBA" id="ARBA00022598"/>
    </source>
</evidence>
<evidence type="ECO:0000256" key="4">
    <source>
        <dbReference type="ARBA" id="ARBA00022840"/>
    </source>
</evidence>
<keyword evidence="2" id="KW-0436">Ligase</keyword>
<dbReference type="Pfam" id="PF00501">
    <property type="entry name" value="AMP-binding"/>
    <property type="match status" value="1"/>
</dbReference>
<dbReference type="Gene3D" id="3.40.50.12780">
    <property type="entry name" value="N-terminal domain of ligase-like"/>
    <property type="match status" value="1"/>
</dbReference>
<organism evidence="8 9">
    <name type="scientific">Mortierella alpina</name>
    <name type="common">Oleaginous fungus</name>
    <name type="synonym">Mortierella renispora</name>
    <dbReference type="NCBI Taxonomy" id="64518"/>
    <lineage>
        <taxon>Eukaryota</taxon>
        <taxon>Fungi</taxon>
        <taxon>Fungi incertae sedis</taxon>
        <taxon>Mucoromycota</taxon>
        <taxon>Mortierellomycotina</taxon>
        <taxon>Mortierellomycetes</taxon>
        <taxon>Mortierellales</taxon>
        <taxon>Mortierellaceae</taxon>
        <taxon>Mortierella</taxon>
    </lineage>
</organism>
<sequence>MLDQSLSVCSSLFYLPINLLVNLSTNPSILVILFVSGLANIDYIFARSPTSPALLLLSCPHTHTHLHIPSSHSTTTSTIPAMPKCFTANVGPEEVKGETRIRRSIQAVDKLMDSPSSDIKTLYDVIQYSAKVRPNLNAIGYRKIVKMIEEEKEITKMVGGEPVKEKKTWKFFKLTGYHYLTYKDTKAVIDSIGSGLRKWGVEPKERITVFGATSANWLLVAHGAFTQSMTIVTVYDTLGEEGLLHSMNEAEVGTAYTNADLIKTMTNVSGRCPTLKRIIYDGEANAADVIALQMAHPHLQLITLEELKQLGVDHPVEPTPPTADDCSCIMYTSGSTGNPKGVILTHGNLIAAIGGVNKMLEKYIREGDVLLAYLPLAHVLEFMVENLCLFWGVTLGYGAVRTLTDASVRECQGDIKELRPTLMTGVPAVWETIRKGVLAQVNQGSPLVQSVFNAALNAKAWCMDRNLAALTGIFDTVVFNKVRQQTGGRLRYALSGGAPISQETQRFLTTALCPILQAYGMTESCGMCSIMTPEAFNYNRVGSPVPCTEVKLVDVPDAGYFATDSPRPRGEIWIRGPSITSGYFKNAEETAAAITEDRWLKTGDIGEWHADGTLSVIDRKKNLVKLSHGEYIALEKLESVYKSTAYCNNICVYADSMQNKPVALIVASEPRILELAKAKGLESRDFAVLCHDKVIIKAVLDACLATAKKAGLKPAELLQGVYLESEEWTAQGGLLTAAQKLKRKEINQAYADQINQIYGSK</sequence>
<dbReference type="InterPro" id="IPR020845">
    <property type="entry name" value="AMP-binding_CS"/>
</dbReference>
<dbReference type="GO" id="GO:0004467">
    <property type="term" value="F:long-chain fatty acid-CoA ligase activity"/>
    <property type="evidence" value="ECO:0007669"/>
    <property type="project" value="UniProtKB-EC"/>
</dbReference>
<dbReference type="SUPFAM" id="SSF56801">
    <property type="entry name" value="Acetyl-CoA synthetase-like"/>
    <property type="match status" value="1"/>
</dbReference>
<protein>
    <recommendedName>
        <fullName evidence="7">AMP-dependent synthetase/ligase domain-containing protein</fullName>
    </recommendedName>
</protein>
<evidence type="ECO:0000256" key="1">
    <source>
        <dbReference type="ARBA" id="ARBA00006432"/>
    </source>
</evidence>
<keyword evidence="6" id="KW-1133">Transmembrane helix</keyword>
<keyword evidence="3" id="KW-0547">Nucleotide-binding</keyword>
<dbReference type="AlphaFoldDB" id="A0A9P7ZXX4"/>
<dbReference type="EMBL" id="JAIFTL010000304">
    <property type="protein sequence ID" value="KAG9320314.1"/>
    <property type="molecule type" value="Genomic_DNA"/>
</dbReference>
<dbReference type="GO" id="GO:0005886">
    <property type="term" value="C:plasma membrane"/>
    <property type="evidence" value="ECO:0007669"/>
    <property type="project" value="TreeGrafter"/>
</dbReference>
<dbReference type="GO" id="GO:0005524">
    <property type="term" value="F:ATP binding"/>
    <property type="evidence" value="ECO:0007669"/>
    <property type="project" value="UniProtKB-KW"/>
</dbReference>
<dbReference type="PROSITE" id="PS00455">
    <property type="entry name" value="AMP_BINDING"/>
    <property type="match status" value="1"/>
</dbReference>
<dbReference type="InterPro" id="IPR000873">
    <property type="entry name" value="AMP-dep_synth/lig_dom"/>
</dbReference>
<keyword evidence="6" id="KW-0812">Transmembrane</keyword>
<dbReference type="Proteomes" id="UP000717515">
    <property type="component" value="Unassembled WGS sequence"/>
</dbReference>
<dbReference type="GO" id="GO:0035336">
    <property type="term" value="P:long-chain fatty-acyl-CoA metabolic process"/>
    <property type="evidence" value="ECO:0007669"/>
    <property type="project" value="TreeGrafter"/>
</dbReference>
<evidence type="ECO:0000259" key="7">
    <source>
        <dbReference type="Pfam" id="PF00501"/>
    </source>
</evidence>
<evidence type="ECO:0000313" key="8">
    <source>
        <dbReference type="EMBL" id="KAG9320314.1"/>
    </source>
</evidence>
<dbReference type="PANTHER" id="PTHR43272">
    <property type="entry name" value="LONG-CHAIN-FATTY-ACID--COA LIGASE"/>
    <property type="match status" value="1"/>
</dbReference>
<feature type="transmembrane region" description="Helical" evidence="6">
    <location>
        <begin position="12"/>
        <end position="39"/>
    </location>
</feature>
<dbReference type="InterPro" id="IPR042099">
    <property type="entry name" value="ANL_N_sf"/>
</dbReference>